<proteinExistence type="predicted"/>
<feature type="compositionally biased region" description="Low complexity" evidence="1">
    <location>
        <begin position="11"/>
        <end position="32"/>
    </location>
</feature>
<evidence type="ECO:0000259" key="2">
    <source>
        <dbReference type="Pfam" id="PF22513"/>
    </source>
</evidence>
<evidence type="ECO:0000313" key="3">
    <source>
        <dbReference type="EMBL" id="BBF94241.1"/>
    </source>
</evidence>
<evidence type="ECO:0000256" key="1">
    <source>
        <dbReference type="SAM" id="MobiDB-lite"/>
    </source>
</evidence>
<dbReference type="InterPro" id="IPR010985">
    <property type="entry name" value="Ribbon_hlx_hlx"/>
</dbReference>
<sequence>MPKTSATPRSRAAGKTTAGKTTAGKAGARRTASLTIRGLDAGVKARLRRRAAERGHSMEEEARQLLTRALAEPETGLASAIHRLFAPLGGVELDLPPREPGREPPTFD</sequence>
<keyword evidence="4" id="KW-1185">Reference proteome</keyword>
<feature type="region of interest" description="Disordered" evidence="1">
    <location>
        <begin position="1"/>
        <end position="33"/>
    </location>
</feature>
<dbReference type="Proteomes" id="UP000266934">
    <property type="component" value="Chromosome"/>
</dbReference>
<dbReference type="InterPro" id="IPR013321">
    <property type="entry name" value="Arc_rbn_hlx_hlx"/>
</dbReference>
<reference evidence="3 4" key="1">
    <citation type="submission" date="2018-08" db="EMBL/GenBank/DDBJ databases">
        <title>Complete genome sequencing of Blastochloris tepida GI.</title>
        <authorList>
            <person name="Tsukatani Y."/>
            <person name="Mori H."/>
        </authorList>
    </citation>
    <scope>NUCLEOTIDE SEQUENCE [LARGE SCALE GENOMIC DNA]</scope>
    <source>
        <strain evidence="3 4">GI</strain>
    </source>
</reference>
<dbReference type="SUPFAM" id="SSF47598">
    <property type="entry name" value="Ribbon-helix-helix"/>
    <property type="match status" value="1"/>
</dbReference>
<protein>
    <recommendedName>
        <fullName evidence="2">Antitoxin FitA-like ribbon-helix-helix domain-containing protein</fullName>
    </recommendedName>
</protein>
<dbReference type="RefSeq" id="WP_425290277.1">
    <property type="nucleotide sequence ID" value="NZ_AP018907.1"/>
</dbReference>
<name>A0A348G3V8_9HYPH</name>
<dbReference type="EMBL" id="AP018907">
    <property type="protein sequence ID" value="BBF94241.1"/>
    <property type="molecule type" value="Genomic_DNA"/>
</dbReference>
<dbReference type="KEGG" id="blag:BLTE_29260"/>
<evidence type="ECO:0000313" key="4">
    <source>
        <dbReference type="Proteomes" id="UP000266934"/>
    </source>
</evidence>
<feature type="domain" description="Antitoxin FitA-like ribbon-helix-helix" evidence="2">
    <location>
        <begin position="32"/>
        <end position="70"/>
    </location>
</feature>
<dbReference type="Gene3D" id="1.10.1220.10">
    <property type="entry name" value="Met repressor-like"/>
    <property type="match status" value="1"/>
</dbReference>
<organism evidence="3 4">
    <name type="scientific">Blastochloris tepida</name>
    <dbReference type="NCBI Taxonomy" id="2233851"/>
    <lineage>
        <taxon>Bacteria</taxon>
        <taxon>Pseudomonadati</taxon>
        <taxon>Pseudomonadota</taxon>
        <taxon>Alphaproteobacteria</taxon>
        <taxon>Hyphomicrobiales</taxon>
        <taxon>Blastochloridaceae</taxon>
        <taxon>Blastochloris</taxon>
    </lineage>
</organism>
<dbReference type="InterPro" id="IPR053853">
    <property type="entry name" value="FitA-like_RHH"/>
</dbReference>
<dbReference type="GO" id="GO:0006355">
    <property type="term" value="P:regulation of DNA-templated transcription"/>
    <property type="evidence" value="ECO:0007669"/>
    <property type="project" value="InterPro"/>
</dbReference>
<dbReference type="Pfam" id="PF22513">
    <property type="entry name" value="FitA-like_RHH"/>
    <property type="match status" value="1"/>
</dbReference>
<accession>A0A348G3V8</accession>
<dbReference type="AlphaFoldDB" id="A0A348G3V8"/>
<gene>
    <name evidence="3" type="ORF">BLTE_29260</name>
</gene>